<dbReference type="Pfam" id="PF00270">
    <property type="entry name" value="DEAD"/>
    <property type="match status" value="1"/>
</dbReference>
<evidence type="ECO:0000256" key="3">
    <source>
        <dbReference type="ARBA" id="ARBA00022806"/>
    </source>
</evidence>
<dbReference type="EMBL" id="FUIE01000033">
    <property type="protein sequence ID" value="SJM57458.1"/>
    <property type="molecule type" value="Genomic_DNA"/>
</dbReference>
<evidence type="ECO:0000256" key="2">
    <source>
        <dbReference type="ARBA" id="ARBA00022801"/>
    </source>
</evidence>
<dbReference type="PANTHER" id="PTHR47959">
    <property type="entry name" value="ATP-DEPENDENT RNA HELICASE RHLE-RELATED"/>
    <property type="match status" value="1"/>
</dbReference>
<evidence type="ECO:0000313" key="10">
    <source>
        <dbReference type="EMBL" id="SJM57458.1"/>
    </source>
</evidence>
<dbReference type="GO" id="GO:0003724">
    <property type="term" value="F:RNA helicase activity"/>
    <property type="evidence" value="ECO:0007669"/>
    <property type="project" value="TreeGrafter"/>
</dbReference>
<protein>
    <submittedName>
        <fullName evidence="10">ATP-dependent RNA helicase</fullName>
    </submittedName>
</protein>
<evidence type="ECO:0000256" key="6">
    <source>
        <dbReference type="RuleBase" id="RU000492"/>
    </source>
</evidence>
<dbReference type="AlphaFoldDB" id="A0A1R4FNE3"/>
<feature type="compositionally biased region" description="Basic and acidic residues" evidence="7">
    <location>
        <begin position="561"/>
        <end position="571"/>
    </location>
</feature>
<dbReference type="InterPro" id="IPR050079">
    <property type="entry name" value="DEAD_box_RNA_helicase"/>
</dbReference>
<feature type="domain" description="Helicase ATP-binding" evidence="8">
    <location>
        <begin position="35"/>
        <end position="211"/>
    </location>
</feature>
<name>A0A1R4FNE3_BREDI</name>
<dbReference type="Pfam" id="PF03880">
    <property type="entry name" value="DbpA"/>
    <property type="match status" value="1"/>
</dbReference>
<keyword evidence="2 6" id="KW-0378">Hydrolase</keyword>
<accession>A0A1R4FNE3</accession>
<keyword evidence="4 6" id="KW-0067">ATP-binding</keyword>
<dbReference type="SMART" id="SM00490">
    <property type="entry name" value="HELICc"/>
    <property type="match status" value="1"/>
</dbReference>
<dbReference type="InterPro" id="IPR001650">
    <property type="entry name" value="Helicase_C-like"/>
</dbReference>
<dbReference type="CDD" id="cd12252">
    <property type="entry name" value="RRM_DbpA"/>
    <property type="match status" value="1"/>
</dbReference>
<dbReference type="Pfam" id="PF00271">
    <property type="entry name" value="Helicase_C"/>
    <property type="match status" value="1"/>
</dbReference>
<dbReference type="InterPro" id="IPR011545">
    <property type="entry name" value="DEAD/DEAH_box_helicase_dom"/>
</dbReference>
<dbReference type="InterPro" id="IPR005580">
    <property type="entry name" value="DbpA/CsdA_RNA-bd_dom"/>
</dbReference>
<dbReference type="Proteomes" id="UP000195766">
    <property type="component" value="Unassembled WGS sequence"/>
</dbReference>
<comment type="similarity">
    <text evidence="5 6">Belongs to the DEAD box helicase family.</text>
</comment>
<dbReference type="PROSITE" id="PS51192">
    <property type="entry name" value="HELICASE_ATP_BIND_1"/>
    <property type="match status" value="1"/>
</dbReference>
<dbReference type="CDD" id="cd18787">
    <property type="entry name" value="SF2_C_DEAD"/>
    <property type="match status" value="1"/>
</dbReference>
<feature type="compositionally biased region" description="Basic and acidic residues" evidence="7">
    <location>
        <begin position="633"/>
        <end position="642"/>
    </location>
</feature>
<dbReference type="Gene3D" id="3.40.50.300">
    <property type="entry name" value="P-loop containing nucleotide triphosphate hydrolases"/>
    <property type="match status" value="2"/>
</dbReference>
<dbReference type="SUPFAM" id="SSF52540">
    <property type="entry name" value="P-loop containing nucleoside triphosphate hydrolases"/>
    <property type="match status" value="1"/>
</dbReference>
<evidence type="ECO:0000313" key="11">
    <source>
        <dbReference type="Proteomes" id="UP000195766"/>
    </source>
</evidence>
<feature type="region of interest" description="Disordered" evidence="7">
    <location>
        <begin position="536"/>
        <end position="671"/>
    </location>
</feature>
<evidence type="ECO:0000259" key="8">
    <source>
        <dbReference type="PROSITE" id="PS51192"/>
    </source>
</evidence>
<dbReference type="InterPro" id="IPR000629">
    <property type="entry name" value="RNA-helicase_DEAD-box_CS"/>
</dbReference>
<dbReference type="PANTHER" id="PTHR47959:SF1">
    <property type="entry name" value="ATP-DEPENDENT RNA HELICASE DBPA"/>
    <property type="match status" value="1"/>
</dbReference>
<dbReference type="SMART" id="SM00487">
    <property type="entry name" value="DEXDc"/>
    <property type="match status" value="1"/>
</dbReference>
<dbReference type="CDD" id="cd00268">
    <property type="entry name" value="DEADc"/>
    <property type="match status" value="1"/>
</dbReference>
<dbReference type="GO" id="GO:0005829">
    <property type="term" value="C:cytosol"/>
    <property type="evidence" value="ECO:0007669"/>
    <property type="project" value="TreeGrafter"/>
</dbReference>
<feature type="domain" description="Helicase C-terminal" evidence="9">
    <location>
        <begin position="241"/>
        <end position="390"/>
    </location>
</feature>
<reference evidence="10 11" key="1">
    <citation type="submission" date="2017-02" db="EMBL/GenBank/DDBJ databases">
        <authorList>
            <person name="Peterson S.W."/>
        </authorList>
    </citation>
    <scope>NUCLEOTIDE SEQUENCE [LARGE SCALE GENOMIC DNA]</scope>
    <source>
        <strain evidence="10 11">3F5N</strain>
    </source>
</reference>
<sequence length="671" mass="73372">MNSRPFMPFPAIHPALDRALLNKGYLEPTPVQAAVLEGHGEADLLVSAQTGSGKTVAFGLAAAPTLLGEDERFGQADTPLMLAIAPTRELALQVAAELEWLYAEAGAKIVTCVGGMDARKEARALNHGAHVVVGTPGRLKDHIDRGALDLSAARVVVLDEADEMLDMGFREDLEYILDQAPEERRTLLFSATIARDIAIMAKRYQKDAVRIDTVDRSQPHNDIEYRAMRIAPNEIERAVVNVLRYFEAPGVLVFCSTRDSVRHLQASLVERGFASVSLSGEMGQRERNEALQALRDRRARVCVATDVAARGLDLPDLGLVIHAELPINKATMLHRSGRTGRAGKKGVSVLLVPHSRRRKAEMLLGSAGVEAVWSGAPTPDEIRAQDEQRLLAAPVFAEEGADEDAGLVEKLVKERTPDDLARALLVLLRKNLPAPEDLTDPGEGPQRKPRRERDAAGGDDYAPAPWPGDRLQPDEVTWFRLDIGRNRNADPKWLIPLICRIGGVTKQQIGSIRTFPEETRFEIALSHADAFRAAAAQSKEEARITPSEAPTPGSMKGARNRNFERDGEARPFAKKPFRRDEDGQARPPFKKKPWSPEGDAGRSADGERPFKKKPYAPRTDAAPAEGGFSKKPGFKDKGDKKPFTPKAGFKGKPDFKVGGKPFAKGPKGKRA</sequence>
<evidence type="ECO:0000256" key="4">
    <source>
        <dbReference type="ARBA" id="ARBA00022840"/>
    </source>
</evidence>
<organism evidence="10 11">
    <name type="scientific">Brevundimonas diminuta 3F5N</name>
    <dbReference type="NCBI Taxonomy" id="1255603"/>
    <lineage>
        <taxon>Bacteria</taxon>
        <taxon>Pseudomonadati</taxon>
        <taxon>Pseudomonadota</taxon>
        <taxon>Alphaproteobacteria</taxon>
        <taxon>Caulobacterales</taxon>
        <taxon>Caulobacteraceae</taxon>
        <taxon>Brevundimonas</taxon>
    </lineage>
</organism>
<evidence type="ECO:0000259" key="9">
    <source>
        <dbReference type="PROSITE" id="PS51194"/>
    </source>
</evidence>
<dbReference type="GO" id="GO:0003676">
    <property type="term" value="F:nucleic acid binding"/>
    <property type="evidence" value="ECO:0007669"/>
    <property type="project" value="InterPro"/>
</dbReference>
<dbReference type="InterPro" id="IPR044742">
    <property type="entry name" value="DEAD/DEAH_RhlB"/>
</dbReference>
<feature type="compositionally biased region" description="Basic and acidic residues" evidence="7">
    <location>
        <begin position="599"/>
        <end position="609"/>
    </location>
</feature>
<dbReference type="GO" id="GO:0005524">
    <property type="term" value="F:ATP binding"/>
    <property type="evidence" value="ECO:0007669"/>
    <property type="project" value="UniProtKB-KW"/>
</dbReference>
<dbReference type="PROSITE" id="PS00039">
    <property type="entry name" value="DEAD_ATP_HELICASE"/>
    <property type="match status" value="1"/>
</dbReference>
<feature type="region of interest" description="Disordered" evidence="7">
    <location>
        <begin position="434"/>
        <end position="469"/>
    </location>
</feature>
<dbReference type="InterPro" id="IPR027417">
    <property type="entry name" value="P-loop_NTPase"/>
</dbReference>
<keyword evidence="1 6" id="KW-0547">Nucleotide-binding</keyword>
<evidence type="ECO:0000256" key="7">
    <source>
        <dbReference type="SAM" id="MobiDB-lite"/>
    </source>
</evidence>
<feature type="compositionally biased region" description="Low complexity" evidence="7">
    <location>
        <begin position="458"/>
        <end position="469"/>
    </location>
</feature>
<evidence type="ECO:0000256" key="5">
    <source>
        <dbReference type="ARBA" id="ARBA00038437"/>
    </source>
</evidence>
<evidence type="ECO:0000256" key="1">
    <source>
        <dbReference type="ARBA" id="ARBA00022741"/>
    </source>
</evidence>
<keyword evidence="3 6" id="KW-0347">Helicase</keyword>
<dbReference type="PROSITE" id="PS51194">
    <property type="entry name" value="HELICASE_CTER"/>
    <property type="match status" value="1"/>
</dbReference>
<gene>
    <name evidence="10" type="ORF">FM111_05910</name>
</gene>
<dbReference type="GO" id="GO:0016787">
    <property type="term" value="F:hydrolase activity"/>
    <property type="evidence" value="ECO:0007669"/>
    <property type="project" value="UniProtKB-KW"/>
</dbReference>
<dbReference type="InterPro" id="IPR014001">
    <property type="entry name" value="Helicase_ATP-bd"/>
</dbReference>
<proteinExistence type="inferred from homology"/>